<dbReference type="PANTHER" id="PTHR42939">
    <property type="entry name" value="ABC TRANSPORTER ATP-BINDING PROTEIN ALBC-RELATED"/>
    <property type="match status" value="1"/>
</dbReference>
<dbReference type="Proteomes" id="UP000342249">
    <property type="component" value="Unassembled WGS sequence"/>
</dbReference>
<accession>A0A5N7IUZ7</accession>
<dbReference type="PANTHER" id="PTHR42939:SF1">
    <property type="entry name" value="ABC TRANSPORTER ATP-BINDING PROTEIN ALBC-RELATED"/>
    <property type="match status" value="1"/>
</dbReference>
<reference evidence="5 6" key="1">
    <citation type="journal article" date="2019" name="Lett. Appl. Microbiol.">
        <title>A case of 'blown pack' spoilage of vacuum-packaged pork likely associated with Clostridium estertheticum in Canada.</title>
        <authorList>
            <person name="Zhang P."/>
            <person name="Ward P."/>
            <person name="McMullen L.M."/>
            <person name="Yang X."/>
        </authorList>
    </citation>
    <scope>NUCLEOTIDE SEQUENCE [LARGE SCALE GENOMIC DNA]</scope>
    <source>
        <strain evidence="5 6">MA19</strain>
    </source>
</reference>
<evidence type="ECO:0000313" key="5">
    <source>
        <dbReference type="EMBL" id="MPQ64713.1"/>
    </source>
</evidence>
<evidence type="ECO:0000313" key="6">
    <source>
        <dbReference type="Proteomes" id="UP000342249"/>
    </source>
</evidence>
<dbReference type="AlphaFoldDB" id="A0A5N7IUZ7"/>
<evidence type="ECO:0000259" key="4">
    <source>
        <dbReference type="PROSITE" id="PS50893"/>
    </source>
</evidence>
<dbReference type="Gene3D" id="3.40.50.300">
    <property type="entry name" value="P-loop containing nucleotide triphosphate hydrolases"/>
    <property type="match status" value="1"/>
</dbReference>
<name>A0A5N7IUZ7_9CLOT</name>
<protein>
    <submittedName>
        <fullName evidence="5">ATP-binding cassette domain-containing protein</fullName>
    </submittedName>
</protein>
<comment type="caution">
    <text evidence="5">The sequence shown here is derived from an EMBL/GenBank/DDBJ whole genome shotgun (WGS) entry which is preliminary data.</text>
</comment>
<sequence length="214" mass="23978">MMSNIIEVKNATKKFKNKIIFENLSLNIEEGKSYGFIGYNGCGKSVLFKVICGFSLLNSGEILYNNKKIGKDIDFISDTGIIIETPSFLSDLSGFKNLQIIAEILNKISENEINDVLKLVGLFEDKDKKVSKYSLGMKQKLRIAQAIMEKPAILILDEPMNGLDKKSVEIIRNILKNHVNNGGTLLITSHNADDIEILCENVYEFDDGKILKVK</sequence>
<dbReference type="GO" id="GO:0005524">
    <property type="term" value="F:ATP binding"/>
    <property type="evidence" value="ECO:0007669"/>
    <property type="project" value="UniProtKB-KW"/>
</dbReference>
<dbReference type="GO" id="GO:0016887">
    <property type="term" value="F:ATP hydrolysis activity"/>
    <property type="evidence" value="ECO:0007669"/>
    <property type="project" value="InterPro"/>
</dbReference>
<dbReference type="InterPro" id="IPR003439">
    <property type="entry name" value="ABC_transporter-like_ATP-bd"/>
</dbReference>
<gene>
    <name evidence="5" type="ORF">E4V82_21805</name>
</gene>
<evidence type="ECO:0000256" key="2">
    <source>
        <dbReference type="ARBA" id="ARBA00022741"/>
    </source>
</evidence>
<dbReference type="SUPFAM" id="SSF52540">
    <property type="entry name" value="P-loop containing nucleoside triphosphate hydrolases"/>
    <property type="match status" value="1"/>
</dbReference>
<dbReference type="InterPro" id="IPR027417">
    <property type="entry name" value="P-loop_NTPase"/>
</dbReference>
<feature type="domain" description="ABC transporter" evidence="4">
    <location>
        <begin position="6"/>
        <end position="213"/>
    </location>
</feature>
<dbReference type="PROSITE" id="PS00211">
    <property type="entry name" value="ABC_TRANSPORTER_1"/>
    <property type="match status" value="1"/>
</dbReference>
<evidence type="ECO:0000256" key="1">
    <source>
        <dbReference type="ARBA" id="ARBA00022448"/>
    </source>
</evidence>
<dbReference type="InterPro" id="IPR051782">
    <property type="entry name" value="ABC_Transporter_VariousFunc"/>
</dbReference>
<dbReference type="Pfam" id="PF00005">
    <property type="entry name" value="ABC_tran"/>
    <property type="match status" value="1"/>
</dbReference>
<dbReference type="EMBL" id="SPSF01000055">
    <property type="protein sequence ID" value="MPQ64713.1"/>
    <property type="molecule type" value="Genomic_DNA"/>
</dbReference>
<keyword evidence="3 5" id="KW-0067">ATP-binding</keyword>
<dbReference type="InterPro" id="IPR017871">
    <property type="entry name" value="ABC_transporter-like_CS"/>
</dbReference>
<organism evidence="5 6">
    <name type="scientific">Clostridium estertheticum</name>
    <dbReference type="NCBI Taxonomy" id="238834"/>
    <lineage>
        <taxon>Bacteria</taxon>
        <taxon>Bacillati</taxon>
        <taxon>Bacillota</taxon>
        <taxon>Clostridia</taxon>
        <taxon>Eubacteriales</taxon>
        <taxon>Clostridiaceae</taxon>
        <taxon>Clostridium</taxon>
    </lineage>
</organism>
<evidence type="ECO:0000256" key="3">
    <source>
        <dbReference type="ARBA" id="ARBA00022840"/>
    </source>
</evidence>
<dbReference type="SMART" id="SM00382">
    <property type="entry name" value="AAA"/>
    <property type="match status" value="1"/>
</dbReference>
<keyword evidence="2" id="KW-0547">Nucleotide-binding</keyword>
<proteinExistence type="predicted"/>
<dbReference type="InterPro" id="IPR003593">
    <property type="entry name" value="AAA+_ATPase"/>
</dbReference>
<keyword evidence="1" id="KW-0813">Transport</keyword>
<dbReference type="PROSITE" id="PS50893">
    <property type="entry name" value="ABC_TRANSPORTER_2"/>
    <property type="match status" value="1"/>
</dbReference>